<keyword evidence="3" id="KW-1185">Reference proteome</keyword>
<name>A0A5N8WNN2_9ACTN</name>
<dbReference type="EMBL" id="VMNX01000010">
    <property type="protein sequence ID" value="MPY48138.1"/>
    <property type="molecule type" value="Genomic_DNA"/>
</dbReference>
<dbReference type="RefSeq" id="WP_365144232.1">
    <property type="nucleotide sequence ID" value="NZ_JBFBAN010000029.1"/>
</dbReference>
<sequence length="144" mass="16421">MSRIAQVIVLAPYADEVMDPLTRPDPARSWQGCFESLGMFVGGWLIEFDRMRPREGLMRHLESLAWPDPTSVQVLIHDEDDDCFGLWMMRAGALTEVQLPGHRRLYPPAPATDEFPPDPGWLCRTETAAPSGYSTERRDHRPAW</sequence>
<evidence type="ECO:0000256" key="1">
    <source>
        <dbReference type="SAM" id="MobiDB-lite"/>
    </source>
</evidence>
<proteinExistence type="predicted"/>
<gene>
    <name evidence="2" type="ORF">FPZ41_05890</name>
</gene>
<dbReference type="Proteomes" id="UP000373149">
    <property type="component" value="Unassembled WGS sequence"/>
</dbReference>
<accession>A0A5N8WNN2</accession>
<evidence type="ECO:0000313" key="3">
    <source>
        <dbReference type="Proteomes" id="UP000373149"/>
    </source>
</evidence>
<organism evidence="2 3">
    <name type="scientific">Streptomyces acidicola</name>
    <dbReference type="NCBI Taxonomy" id="2596892"/>
    <lineage>
        <taxon>Bacteria</taxon>
        <taxon>Bacillati</taxon>
        <taxon>Actinomycetota</taxon>
        <taxon>Actinomycetes</taxon>
        <taxon>Kitasatosporales</taxon>
        <taxon>Streptomycetaceae</taxon>
        <taxon>Streptomyces</taxon>
    </lineage>
</organism>
<reference evidence="2 3" key="1">
    <citation type="submission" date="2019-09" db="EMBL/GenBank/DDBJ databases">
        <authorList>
            <person name="Duangmal K."/>
            <person name="Teo W.F.A."/>
            <person name="Lipun K."/>
        </authorList>
    </citation>
    <scope>NUCLEOTIDE SEQUENCE [LARGE SCALE GENOMIC DNA]</scope>
    <source>
        <strain evidence="2 3">K1PN6</strain>
    </source>
</reference>
<feature type="region of interest" description="Disordered" evidence="1">
    <location>
        <begin position="116"/>
        <end position="144"/>
    </location>
</feature>
<evidence type="ECO:0000313" key="2">
    <source>
        <dbReference type="EMBL" id="MPY48138.1"/>
    </source>
</evidence>
<protein>
    <submittedName>
        <fullName evidence="2">Uncharacterized protein</fullName>
    </submittedName>
</protein>
<dbReference type="AlphaFoldDB" id="A0A5N8WNN2"/>
<feature type="compositionally biased region" description="Basic and acidic residues" evidence="1">
    <location>
        <begin position="135"/>
        <end position="144"/>
    </location>
</feature>
<comment type="caution">
    <text evidence="2">The sequence shown here is derived from an EMBL/GenBank/DDBJ whole genome shotgun (WGS) entry which is preliminary data.</text>
</comment>